<evidence type="ECO:0000313" key="1">
    <source>
        <dbReference type="EMBL" id="KIK22058.1"/>
    </source>
</evidence>
<dbReference type="AlphaFoldDB" id="A0A0C9ZQS5"/>
<dbReference type="Proteomes" id="UP000054018">
    <property type="component" value="Unassembled WGS sequence"/>
</dbReference>
<organism evidence="1 2">
    <name type="scientific">Pisolithus microcarpus 441</name>
    <dbReference type="NCBI Taxonomy" id="765257"/>
    <lineage>
        <taxon>Eukaryota</taxon>
        <taxon>Fungi</taxon>
        <taxon>Dikarya</taxon>
        <taxon>Basidiomycota</taxon>
        <taxon>Agaricomycotina</taxon>
        <taxon>Agaricomycetes</taxon>
        <taxon>Agaricomycetidae</taxon>
        <taxon>Boletales</taxon>
        <taxon>Sclerodermatineae</taxon>
        <taxon>Pisolithaceae</taxon>
        <taxon>Pisolithus</taxon>
    </lineage>
</organism>
<dbReference type="HOGENOM" id="CLU_2455593_0_0_1"/>
<gene>
    <name evidence="1" type="ORF">PISMIDRAFT_680834</name>
</gene>
<keyword evidence="2" id="KW-1185">Reference proteome</keyword>
<evidence type="ECO:0000313" key="2">
    <source>
        <dbReference type="Proteomes" id="UP000054018"/>
    </source>
</evidence>
<proteinExistence type="predicted"/>
<accession>A0A0C9ZQS5</accession>
<name>A0A0C9ZQS5_9AGAM</name>
<sequence length="89" mass="10163">MFVYRLFLTRHQGWIRRPSTSSSAVPRHDSRLVTSLIVSVVECMQYTTLLCQPAHLRCPCGSRLDVDQNLSTSKPPTDQPPFQMVTRLC</sequence>
<reference evidence="2" key="2">
    <citation type="submission" date="2015-01" db="EMBL/GenBank/DDBJ databases">
        <title>Evolutionary Origins and Diversification of the Mycorrhizal Mutualists.</title>
        <authorList>
            <consortium name="DOE Joint Genome Institute"/>
            <consortium name="Mycorrhizal Genomics Consortium"/>
            <person name="Kohler A."/>
            <person name="Kuo A."/>
            <person name="Nagy L.G."/>
            <person name="Floudas D."/>
            <person name="Copeland A."/>
            <person name="Barry K.W."/>
            <person name="Cichocki N."/>
            <person name="Veneault-Fourrey C."/>
            <person name="LaButti K."/>
            <person name="Lindquist E.A."/>
            <person name="Lipzen A."/>
            <person name="Lundell T."/>
            <person name="Morin E."/>
            <person name="Murat C."/>
            <person name="Riley R."/>
            <person name="Ohm R."/>
            <person name="Sun H."/>
            <person name="Tunlid A."/>
            <person name="Henrissat B."/>
            <person name="Grigoriev I.V."/>
            <person name="Hibbett D.S."/>
            <person name="Martin F."/>
        </authorList>
    </citation>
    <scope>NUCLEOTIDE SEQUENCE [LARGE SCALE GENOMIC DNA]</scope>
    <source>
        <strain evidence="2">441</strain>
    </source>
</reference>
<dbReference type="EMBL" id="KN833744">
    <property type="protein sequence ID" value="KIK22058.1"/>
    <property type="molecule type" value="Genomic_DNA"/>
</dbReference>
<protein>
    <submittedName>
        <fullName evidence="1">Uncharacterized protein</fullName>
    </submittedName>
</protein>
<reference evidence="1 2" key="1">
    <citation type="submission" date="2014-04" db="EMBL/GenBank/DDBJ databases">
        <authorList>
            <consortium name="DOE Joint Genome Institute"/>
            <person name="Kuo A."/>
            <person name="Kohler A."/>
            <person name="Costa M.D."/>
            <person name="Nagy L.G."/>
            <person name="Floudas D."/>
            <person name="Copeland A."/>
            <person name="Barry K.W."/>
            <person name="Cichocki N."/>
            <person name="Veneault-Fourrey C."/>
            <person name="LaButti K."/>
            <person name="Lindquist E.A."/>
            <person name="Lipzen A."/>
            <person name="Lundell T."/>
            <person name="Morin E."/>
            <person name="Murat C."/>
            <person name="Sun H."/>
            <person name="Tunlid A."/>
            <person name="Henrissat B."/>
            <person name="Grigoriev I.V."/>
            <person name="Hibbett D.S."/>
            <person name="Martin F."/>
            <person name="Nordberg H.P."/>
            <person name="Cantor M.N."/>
            <person name="Hua S.X."/>
        </authorList>
    </citation>
    <scope>NUCLEOTIDE SEQUENCE [LARGE SCALE GENOMIC DNA]</scope>
    <source>
        <strain evidence="1 2">441</strain>
    </source>
</reference>